<evidence type="ECO:0000313" key="2">
    <source>
        <dbReference type="Proteomes" id="UP000614714"/>
    </source>
</evidence>
<name>A0ABS0YGP4_9BACT</name>
<evidence type="ECO:0000313" key="1">
    <source>
        <dbReference type="EMBL" id="MBJ6751498.1"/>
    </source>
</evidence>
<gene>
    <name evidence="1" type="ORF">JFN91_14885</name>
</gene>
<comment type="caution">
    <text evidence="1">The sequence shown here is derived from an EMBL/GenBank/DDBJ whole genome shotgun (WGS) entry which is preliminary data.</text>
</comment>
<evidence type="ECO:0008006" key="3">
    <source>
        <dbReference type="Google" id="ProtNLM"/>
    </source>
</evidence>
<dbReference type="EMBL" id="JAEMHL010000008">
    <property type="protein sequence ID" value="MBJ6751498.1"/>
    <property type="molecule type" value="Genomic_DNA"/>
</dbReference>
<reference evidence="1 2" key="1">
    <citation type="submission" date="2020-12" db="EMBL/GenBank/DDBJ databases">
        <title>Geomonas sp. Red421, isolated from paddy soil.</title>
        <authorList>
            <person name="Xu Z."/>
            <person name="Zhang Z."/>
            <person name="Masuda Y."/>
            <person name="Itoh H."/>
            <person name="Senoo K."/>
        </authorList>
    </citation>
    <scope>NUCLEOTIDE SEQUENCE [LARGE SCALE GENOMIC DNA]</scope>
    <source>
        <strain evidence="1 2">Red421</strain>
    </source>
</reference>
<dbReference type="RefSeq" id="WP_199389978.1">
    <property type="nucleotide sequence ID" value="NZ_JAEMHL010000008.1"/>
</dbReference>
<proteinExistence type="predicted"/>
<organism evidence="1 2">
    <name type="scientific">Geomonas anaerohicana</name>
    <dbReference type="NCBI Taxonomy" id="2798583"/>
    <lineage>
        <taxon>Bacteria</taxon>
        <taxon>Pseudomonadati</taxon>
        <taxon>Thermodesulfobacteriota</taxon>
        <taxon>Desulfuromonadia</taxon>
        <taxon>Geobacterales</taxon>
        <taxon>Geobacteraceae</taxon>
        <taxon>Geomonas</taxon>
    </lineage>
</organism>
<sequence length="123" mass="13326">MKFFICFLAVFAFVIHFNGDPVWGDTSKPLSINELTAKPQTHIGKVVVVGRVAAVTPSKGFTLIDSAKCATCTTECLTDKNTKKIPVLWAGTAPVVKNVVRVQGTLSKKQNGFIFIADNVTKQ</sequence>
<dbReference type="Proteomes" id="UP000614714">
    <property type="component" value="Unassembled WGS sequence"/>
</dbReference>
<accession>A0ABS0YGP4</accession>
<keyword evidence="2" id="KW-1185">Reference proteome</keyword>
<protein>
    <recommendedName>
        <fullName evidence="3">DUF5666 domain-containing protein</fullName>
    </recommendedName>
</protein>